<name>A0A5N5FB84_9ROSA</name>
<dbReference type="EMBL" id="SMOL01000781">
    <property type="protein sequence ID" value="KAB2595764.1"/>
    <property type="molecule type" value="Genomic_DNA"/>
</dbReference>
<comment type="subcellular location">
    <subcellularLocation>
        <location evidence="1">Secreted</location>
    </subcellularLocation>
</comment>
<protein>
    <submittedName>
        <fullName evidence="5">Ripening-related protein 1</fullName>
    </submittedName>
</protein>
<gene>
    <name evidence="5" type="ORF">D8674_031214</name>
</gene>
<keyword evidence="2" id="KW-0964">Secreted</keyword>
<proteinExistence type="predicted"/>
<dbReference type="OrthoDB" id="406505at2759"/>
<organism evidence="5 6">
    <name type="scientific">Pyrus ussuriensis x Pyrus communis</name>
    <dbReference type="NCBI Taxonomy" id="2448454"/>
    <lineage>
        <taxon>Eukaryota</taxon>
        <taxon>Viridiplantae</taxon>
        <taxon>Streptophyta</taxon>
        <taxon>Embryophyta</taxon>
        <taxon>Tracheophyta</taxon>
        <taxon>Spermatophyta</taxon>
        <taxon>Magnoliopsida</taxon>
        <taxon>eudicotyledons</taxon>
        <taxon>Gunneridae</taxon>
        <taxon>Pentapetalae</taxon>
        <taxon>rosids</taxon>
        <taxon>fabids</taxon>
        <taxon>Rosales</taxon>
        <taxon>Rosaceae</taxon>
        <taxon>Amygdaloideae</taxon>
        <taxon>Maleae</taxon>
        <taxon>Pyrus</taxon>
    </lineage>
</organism>
<evidence type="ECO:0000313" key="5">
    <source>
        <dbReference type="EMBL" id="KAB2595764.1"/>
    </source>
</evidence>
<keyword evidence="3 4" id="KW-0732">Signal</keyword>
<dbReference type="GO" id="GO:0005576">
    <property type="term" value="C:extracellular region"/>
    <property type="evidence" value="ECO:0007669"/>
    <property type="project" value="UniProtKB-SubCell"/>
</dbReference>
<comment type="caution">
    <text evidence="5">The sequence shown here is derived from an EMBL/GenBank/DDBJ whole genome shotgun (WGS) entry which is preliminary data.</text>
</comment>
<feature type="signal peptide" evidence="4">
    <location>
        <begin position="1"/>
        <end position="26"/>
    </location>
</feature>
<dbReference type="PANTHER" id="PTHR33191">
    <property type="entry name" value="RIPENING-RELATED PROTEIN 2-RELATED"/>
    <property type="match status" value="1"/>
</dbReference>
<reference evidence="6" key="2">
    <citation type="submission" date="2019-10" db="EMBL/GenBank/DDBJ databases">
        <title>A de novo genome assembly of a pear dwarfing rootstock.</title>
        <authorList>
            <person name="Wang F."/>
            <person name="Wang J."/>
            <person name="Li S."/>
            <person name="Zhang Y."/>
            <person name="Fang M."/>
            <person name="Ma L."/>
            <person name="Zhao Y."/>
            <person name="Jiang S."/>
        </authorList>
    </citation>
    <scope>NUCLEOTIDE SEQUENCE [LARGE SCALE GENOMIC DNA]</scope>
</reference>
<reference evidence="5 6" key="3">
    <citation type="submission" date="2019-11" db="EMBL/GenBank/DDBJ databases">
        <title>A de novo genome assembly of a pear dwarfing rootstock.</title>
        <authorList>
            <person name="Wang F."/>
            <person name="Wang J."/>
            <person name="Li S."/>
            <person name="Zhang Y."/>
            <person name="Fang M."/>
            <person name="Ma L."/>
            <person name="Zhao Y."/>
            <person name="Jiang S."/>
        </authorList>
    </citation>
    <scope>NUCLEOTIDE SEQUENCE [LARGE SCALE GENOMIC DNA]</scope>
    <source>
        <strain evidence="5">S2</strain>
        <tissue evidence="5">Leaf</tissue>
    </source>
</reference>
<keyword evidence="6" id="KW-1185">Reference proteome</keyword>
<dbReference type="Proteomes" id="UP000327157">
    <property type="component" value="Chromosome 7"/>
</dbReference>
<evidence type="ECO:0000256" key="4">
    <source>
        <dbReference type="SAM" id="SignalP"/>
    </source>
</evidence>
<dbReference type="PANTHER" id="PTHR33191:SF58">
    <property type="entry name" value="RIPENING-RELATED PROTEIN 1"/>
    <property type="match status" value="1"/>
</dbReference>
<feature type="chain" id="PRO_5024277868" evidence="4">
    <location>
        <begin position="27"/>
        <end position="124"/>
    </location>
</feature>
<dbReference type="InterPro" id="IPR039271">
    <property type="entry name" value="Kiwellin-like"/>
</dbReference>
<evidence type="ECO:0000313" key="6">
    <source>
        <dbReference type="Proteomes" id="UP000327157"/>
    </source>
</evidence>
<evidence type="ECO:0000256" key="2">
    <source>
        <dbReference type="ARBA" id="ARBA00022525"/>
    </source>
</evidence>
<evidence type="ECO:0000256" key="1">
    <source>
        <dbReference type="ARBA" id="ARBA00004613"/>
    </source>
</evidence>
<accession>A0A5N5FB84</accession>
<reference evidence="5 6" key="1">
    <citation type="submission" date="2019-09" db="EMBL/GenBank/DDBJ databases">
        <authorList>
            <person name="Ou C."/>
        </authorList>
    </citation>
    <scope>NUCLEOTIDE SEQUENCE [LARGE SCALE GENOMIC DNA]</scope>
    <source>
        <strain evidence="5">S2</strain>
        <tissue evidence="5">Leaf</tissue>
    </source>
</reference>
<evidence type="ECO:0000256" key="3">
    <source>
        <dbReference type="ARBA" id="ARBA00022729"/>
    </source>
</evidence>
<sequence length="124" mass="13335">MKSIFSKRSIVLLVVLLSAVCLVTEAQQCRPSRKIRGRKVNKMYTTYTCSPQLSGGSTKAYLTLNSFEKNGDGGGPSECDNHYHNDNTPVVALSTGWTGFPSSNSAARTTTLRSSVTSILGKGE</sequence>
<dbReference type="AlphaFoldDB" id="A0A5N5FB84"/>
<dbReference type="Pfam" id="PF24300">
    <property type="entry name" value="KWL1"/>
    <property type="match status" value="1"/>
</dbReference>